<evidence type="ECO:0000259" key="1">
    <source>
        <dbReference type="Pfam" id="PF18400"/>
    </source>
</evidence>
<dbReference type="PANTHER" id="PTHR11226">
    <property type="entry name" value="UDP-GLUCOSE GLYCOPROTEIN:GLUCOSYLTRANSFERASE"/>
    <property type="match status" value="1"/>
</dbReference>
<gene>
    <name evidence="2" type="primary">ORF24225</name>
</gene>
<dbReference type="GO" id="GO:0005783">
    <property type="term" value="C:endoplasmic reticulum"/>
    <property type="evidence" value="ECO:0007669"/>
    <property type="project" value="TreeGrafter"/>
</dbReference>
<feature type="domain" description="UGGT thioredoxin-like" evidence="1">
    <location>
        <begin position="17"/>
        <end position="90"/>
    </location>
</feature>
<name>A0A0B6YFV7_9EUPU</name>
<evidence type="ECO:0000313" key="2">
    <source>
        <dbReference type="EMBL" id="CEK55044.1"/>
    </source>
</evidence>
<feature type="non-terminal residue" evidence="2">
    <location>
        <position position="90"/>
    </location>
</feature>
<reference evidence="2" key="1">
    <citation type="submission" date="2014-12" db="EMBL/GenBank/DDBJ databases">
        <title>Insight into the proteome of Arion vulgaris.</title>
        <authorList>
            <person name="Aradska J."/>
            <person name="Bulat T."/>
            <person name="Smidak R."/>
            <person name="Sarate P."/>
            <person name="Gangsoo J."/>
            <person name="Sialana F."/>
            <person name="Bilban M."/>
            <person name="Lubec G."/>
        </authorList>
    </citation>
    <scope>NUCLEOTIDE SEQUENCE</scope>
    <source>
        <tissue evidence="2">Skin</tissue>
    </source>
</reference>
<dbReference type="Pfam" id="PF18400">
    <property type="entry name" value="Thioredoxin_12"/>
    <property type="match status" value="1"/>
</dbReference>
<proteinExistence type="predicted"/>
<accession>A0A0B6YFV7</accession>
<protein>
    <recommendedName>
        <fullName evidence="1">UGGT thioredoxin-like domain-containing protein</fullName>
    </recommendedName>
</protein>
<dbReference type="EMBL" id="HACG01008179">
    <property type="protein sequence ID" value="CEK55044.1"/>
    <property type="molecule type" value="Transcribed_RNA"/>
</dbReference>
<dbReference type="GO" id="GO:0018279">
    <property type="term" value="P:protein N-linked glycosylation via asparagine"/>
    <property type="evidence" value="ECO:0007669"/>
    <property type="project" value="TreeGrafter"/>
</dbReference>
<dbReference type="GO" id="GO:0036503">
    <property type="term" value="P:ERAD pathway"/>
    <property type="evidence" value="ECO:0007669"/>
    <property type="project" value="TreeGrafter"/>
</dbReference>
<dbReference type="GO" id="GO:0003980">
    <property type="term" value="F:UDP-glucose:glycoprotein glucosyltransferase activity"/>
    <property type="evidence" value="ECO:0007669"/>
    <property type="project" value="InterPro"/>
</dbReference>
<dbReference type="AlphaFoldDB" id="A0A0B6YFV7"/>
<dbReference type="GO" id="GO:0051082">
    <property type="term" value="F:unfolded protein binding"/>
    <property type="evidence" value="ECO:0007669"/>
    <property type="project" value="TreeGrafter"/>
</dbReference>
<sequence length="90" mass="10166">NGKQKPISISLSTKWHSTPLLLEASEYLAKESNDNFWEFVERVSDHDAAFFETATDEVKYSVAQKFASELISPLQLSLLKFSLALRAFSP</sequence>
<dbReference type="PANTHER" id="PTHR11226:SF0">
    <property type="entry name" value="UDP-GLUCOSE:GLYCOPROTEIN GLUCOSYLTRANSFERASE"/>
    <property type="match status" value="1"/>
</dbReference>
<feature type="non-terminal residue" evidence="2">
    <location>
        <position position="1"/>
    </location>
</feature>
<organism evidence="2">
    <name type="scientific">Arion vulgaris</name>
    <dbReference type="NCBI Taxonomy" id="1028688"/>
    <lineage>
        <taxon>Eukaryota</taxon>
        <taxon>Metazoa</taxon>
        <taxon>Spiralia</taxon>
        <taxon>Lophotrochozoa</taxon>
        <taxon>Mollusca</taxon>
        <taxon>Gastropoda</taxon>
        <taxon>Heterobranchia</taxon>
        <taxon>Euthyneura</taxon>
        <taxon>Panpulmonata</taxon>
        <taxon>Eupulmonata</taxon>
        <taxon>Stylommatophora</taxon>
        <taxon>Helicina</taxon>
        <taxon>Arionoidea</taxon>
        <taxon>Arionidae</taxon>
        <taxon>Arion</taxon>
    </lineage>
</organism>
<dbReference type="InterPro" id="IPR040693">
    <property type="entry name" value="UGGT_TRXL_1"/>
</dbReference>
<dbReference type="InterPro" id="IPR009448">
    <property type="entry name" value="UDP-g_GGtrans"/>
</dbReference>